<evidence type="ECO:0000313" key="1">
    <source>
        <dbReference type="EMBL" id="KKL51240.1"/>
    </source>
</evidence>
<proteinExistence type="predicted"/>
<protein>
    <submittedName>
        <fullName evidence="1">Uncharacterized protein</fullName>
    </submittedName>
</protein>
<reference evidence="1" key="1">
    <citation type="journal article" date="2015" name="Nature">
        <title>Complex archaea that bridge the gap between prokaryotes and eukaryotes.</title>
        <authorList>
            <person name="Spang A."/>
            <person name="Saw J.H."/>
            <person name="Jorgensen S.L."/>
            <person name="Zaremba-Niedzwiedzka K."/>
            <person name="Martijn J."/>
            <person name="Lind A.E."/>
            <person name="van Eijk R."/>
            <person name="Schleper C."/>
            <person name="Guy L."/>
            <person name="Ettema T.J."/>
        </authorList>
    </citation>
    <scope>NUCLEOTIDE SEQUENCE</scope>
</reference>
<sequence length="128" mass="14243">MALPILTKAGADNSPLTLPKGRFLPANEPRIPNQSIGKAGGGQVKVANLGTTERFWRVKMTGVVKAKRDDIIEFFEHANVNWSLNTFTFTDENSTAFTVRLWNPRNIDFPLGKGGLYSLNLLLRQEIT</sequence>
<gene>
    <name evidence="1" type="ORF">LCGC14_2297470</name>
</gene>
<comment type="caution">
    <text evidence="1">The sequence shown here is derived from an EMBL/GenBank/DDBJ whole genome shotgun (WGS) entry which is preliminary data.</text>
</comment>
<dbReference type="EMBL" id="LAZR01032318">
    <property type="protein sequence ID" value="KKL51240.1"/>
    <property type="molecule type" value="Genomic_DNA"/>
</dbReference>
<dbReference type="AlphaFoldDB" id="A0A0F9F1V2"/>
<accession>A0A0F9F1V2</accession>
<organism evidence="1">
    <name type="scientific">marine sediment metagenome</name>
    <dbReference type="NCBI Taxonomy" id="412755"/>
    <lineage>
        <taxon>unclassified sequences</taxon>
        <taxon>metagenomes</taxon>
        <taxon>ecological metagenomes</taxon>
    </lineage>
</organism>
<name>A0A0F9F1V2_9ZZZZ</name>